<comment type="subcellular location">
    <subcellularLocation>
        <location evidence="1">Membrane</location>
        <topology evidence="1">Multi-pass membrane protein</topology>
    </subcellularLocation>
</comment>
<feature type="transmembrane region" description="Helical" evidence="6">
    <location>
        <begin position="74"/>
        <end position="93"/>
    </location>
</feature>
<dbReference type="SUPFAM" id="SSF103473">
    <property type="entry name" value="MFS general substrate transporter"/>
    <property type="match status" value="1"/>
</dbReference>
<dbReference type="AlphaFoldDB" id="A0A0D1Y9B6"/>
<reference evidence="8 9" key="1">
    <citation type="submission" date="2015-01" db="EMBL/GenBank/DDBJ databases">
        <title>The Genome Sequence of Exophiala spinifera CBS89968.</title>
        <authorList>
            <consortium name="The Broad Institute Genomics Platform"/>
            <person name="Cuomo C."/>
            <person name="de Hoog S."/>
            <person name="Gorbushina A."/>
            <person name="Stielow B."/>
            <person name="Teixiera M."/>
            <person name="Abouelleil A."/>
            <person name="Chapman S.B."/>
            <person name="Priest M."/>
            <person name="Young S.K."/>
            <person name="Wortman J."/>
            <person name="Nusbaum C."/>
            <person name="Birren B."/>
        </authorList>
    </citation>
    <scope>NUCLEOTIDE SEQUENCE [LARGE SCALE GENOMIC DNA]</scope>
    <source>
        <strain evidence="8 9">CBS 89968</strain>
    </source>
</reference>
<evidence type="ECO:0000256" key="2">
    <source>
        <dbReference type="ARBA" id="ARBA00022692"/>
    </source>
</evidence>
<keyword evidence="2 6" id="KW-0812">Transmembrane</keyword>
<name>A0A0D1Y9B6_9EURO</name>
<dbReference type="PANTHER" id="PTHR23502:SF49">
    <property type="entry name" value="MAJOR FACILITATOR SUPERFAMILY (MFS) PROFILE DOMAIN-CONTAINING PROTEIN"/>
    <property type="match status" value="1"/>
</dbReference>
<feature type="transmembrane region" description="Helical" evidence="6">
    <location>
        <begin position="113"/>
        <end position="131"/>
    </location>
</feature>
<dbReference type="InterPro" id="IPR020846">
    <property type="entry name" value="MFS_dom"/>
</dbReference>
<proteinExistence type="predicted"/>
<evidence type="ECO:0000256" key="3">
    <source>
        <dbReference type="ARBA" id="ARBA00022989"/>
    </source>
</evidence>
<dbReference type="OrthoDB" id="9986881at2759"/>
<dbReference type="Pfam" id="PF07690">
    <property type="entry name" value="MFS_1"/>
    <property type="match status" value="1"/>
</dbReference>
<feature type="transmembrane region" description="Helical" evidence="6">
    <location>
        <begin position="167"/>
        <end position="189"/>
    </location>
</feature>
<dbReference type="PROSITE" id="PS50850">
    <property type="entry name" value="MFS"/>
    <property type="match status" value="1"/>
</dbReference>
<feature type="transmembrane region" description="Helical" evidence="6">
    <location>
        <begin position="387"/>
        <end position="406"/>
    </location>
</feature>
<feature type="transmembrane region" description="Helical" evidence="6">
    <location>
        <begin position="235"/>
        <end position="256"/>
    </location>
</feature>
<feature type="transmembrane region" description="Helical" evidence="6">
    <location>
        <begin position="201"/>
        <end position="223"/>
    </location>
</feature>
<feature type="domain" description="Major facilitator superfamily (MFS) profile" evidence="7">
    <location>
        <begin position="76"/>
        <end position="536"/>
    </location>
</feature>
<dbReference type="EMBL" id="KN847499">
    <property type="protein sequence ID" value="KIW11561.1"/>
    <property type="molecule type" value="Genomic_DNA"/>
</dbReference>
<feature type="region of interest" description="Disordered" evidence="5">
    <location>
        <begin position="1"/>
        <end position="47"/>
    </location>
</feature>
<evidence type="ECO:0000313" key="9">
    <source>
        <dbReference type="Proteomes" id="UP000053328"/>
    </source>
</evidence>
<sequence>MDTRQQATDLNGPILSSDSQQGVDLEMNPTQATRGTESQTNPKTADEGNKDYYLVKWDRNDPANPKSWNPYYKAWLTLQMALLAFVGSFGASIPSPAQEVLQKEFHVSIETTVLVVSLFVLGYAFGPMIWAPVGEVYGRRLSMLPAVFILGLFSIGTAVSQGATAVFLTRFFGGLFASAPISNVSAAIGDIYDPRTRGVPMALMAFCVVGGPCIAPLVGAAIVVNPHLGWRWTEYIQAIITFAVVGLTSFALPETYHPVLLKQKARCLRKDTGDERYWHPHEAEKINVNNILIKYISRPARMLIMEPMVTCIAVYASFVYGLLFFQLESFPVVFGLIRKYSTVVSTLPFLGLFTGVLFALVINFANQPLYAKALSRNQGRAVPEARLPPMLAGGVLFSTGIFWFGWTADPGYSWVLPTIAAVFELPRGHLRTLGRERDGWEHLFEVVTGVRVAFGGTATLSQPGRRAGFEYIGRNLLRSDPNPFGIHEIWEAFAKQVEIYTVGCRLARETRAGTGPTWEQGRDTAIRVWHFTEEDL</sequence>
<feature type="transmembrane region" description="Helical" evidence="6">
    <location>
        <begin position="347"/>
        <end position="366"/>
    </location>
</feature>
<keyword evidence="4 6" id="KW-0472">Membrane</keyword>
<dbReference type="InterPro" id="IPR011701">
    <property type="entry name" value="MFS"/>
</dbReference>
<dbReference type="GO" id="GO:0022857">
    <property type="term" value="F:transmembrane transporter activity"/>
    <property type="evidence" value="ECO:0007669"/>
    <property type="project" value="InterPro"/>
</dbReference>
<feature type="compositionally biased region" description="Polar residues" evidence="5">
    <location>
        <begin position="1"/>
        <end position="43"/>
    </location>
</feature>
<dbReference type="HOGENOM" id="CLU_008455_11_5_1"/>
<dbReference type="Gene3D" id="1.20.1250.20">
    <property type="entry name" value="MFS general substrate transporter like domains"/>
    <property type="match status" value="1"/>
</dbReference>
<dbReference type="RefSeq" id="XP_016231777.1">
    <property type="nucleotide sequence ID" value="XM_016385175.1"/>
</dbReference>
<keyword evidence="9" id="KW-1185">Reference proteome</keyword>
<feature type="transmembrane region" description="Helical" evidence="6">
    <location>
        <begin position="143"/>
        <end position="161"/>
    </location>
</feature>
<evidence type="ECO:0000256" key="5">
    <source>
        <dbReference type="SAM" id="MobiDB-lite"/>
    </source>
</evidence>
<dbReference type="VEuPathDB" id="FungiDB:PV08_10862"/>
<evidence type="ECO:0000256" key="1">
    <source>
        <dbReference type="ARBA" id="ARBA00004141"/>
    </source>
</evidence>
<accession>A0A0D1Y9B6</accession>
<dbReference type="InterPro" id="IPR036259">
    <property type="entry name" value="MFS_trans_sf"/>
</dbReference>
<evidence type="ECO:0000256" key="6">
    <source>
        <dbReference type="SAM" id="Phobius"/>
    </source>
</evidence>
<protein>
    <recommendedName>
        <fullName evidence="7">Major facilitator superfamily (MFS) profile domain-containing protein</fullName>
    </recommendedName>
</protein>
<evidence type="ECO:0000259" key="7">
    <source>
        <dbReference type="PROSITE" id="PS50850"/>
    </source>
</evidence>
<dbReference type="GO" id="GO:0005886">
    <property type="term" value="C:plasma membrane"/>
    <property type="evidence" value="ECO:0007669"/>
    <property type="project" value="TreeGrafter"/>
</dbReference>
<dbReference type="Proteomes" id="UP000053328">
    <property type="component" value="Unassembled WGS sequence"/>
</dbReference>
<dbReference type="PANTHER" id="PTHR23502">
    <property type="entry name" value="MAJOR FACILITATOR SUPERFAMILY"/>
    <property type="match status" value="1"/>
</dbReference>
<feature type="transmembrane region" description="Helical" evidence="6">
    <location>
        <begin position="303"/>
        <end position="327"/>
    </location>
</feature>
<organism evidence="8 9">
    <name type="scientific">Exophiala spinifera</name>
    <dbReference type="NCBI Taxonomy" id="91928"/>
    <lineage>
        <taxon>Eukaryota</taxon>
        <taxon>Fungi</taxon>
        <taxon>Dikarya</taxon>
        <taxon>Ascomycota</taxon>
        <taxon>Pezizomycotina</taxon>
        <taxon>Eurotiomycetes</taxon>
        <taxon>Chaetothyriomycetidae</taxon>
        <taxon>Chaetothyriales</taxon>
        <taxon>Herpotrichiellaceae</taxon>
        <taxon>Exophiala</taxon>
    </lineage>
</organism>
<gene>
    <name evidence="8" type="ORF">PV08_10862</name>
</gene>
<evidence type="ECO:0000256" key="4">
    <source>
        <dbReference type="ARBA" id="ARBA00023136"/>
    </source>
</evidence>
<keyword evidence="3 6" id="KW-1133">Transmembrane helix</keyword>
<dbReference type="GeneID" id="27337945"/>
<evidence type="ECO:0000313" key="8">
    <source>
        <dbReference type="EMBL" id="KIW11561.1"/>
    </source>
</evidence>